<feature type="region of interest" description="Disordered" evidence="1">
    <location>
        <begin position="232"/>
        <end position="257"/>
    </location>
</feature>
<keyword evidence="3" id="KW-1185">Reference proteome</keyword>
<proteinExistence type="predicted"/>
<comment type="caution">
    <text evidence="2">The sequence shown here is derived from an EMBL/GenBank/DDBJ whole genome shotgun (WGS) entry which is preliminary data.</text>
</comment>
<reference evidence="2 3" key="1">
    <citation type="journal article" date="2024" name="Nat. Commun.">
        <title>Phylogenomics reveals the evolutionary origins of lichenization in chlorophyte algae.</title>
        <authorList>
            <person name="Puginier C."/>
            <person name="Libourel C."/>
            <person name="Otte J."/>
            <person name="Skaloud P."/>
            <person name="Haon M."/>
            <person name="Grisel S."/>
            <person name="Petersen M."/>
            <person name="Berrin J.G."/>
            <person name="Delaux P.M."/>
            <person name="Dal Grande F."/>
            <person name="Keller J."/>
        </authorList>
    </citation>
    <scope>NUCLEOTIDE SEQUENCE [LARGE SCALE GENOMIC DNA]</scope>
    <source>
        <strain evidence="2 3">SAG 2036</strain>
    </source>
</reference>
<dbReference type="SUPFAM" id="SSF47473">
    <property type="entry name" value="EF-hand"/>
    <property type="match status" value="1"/>
</dbReference>
<dbReference type="EMBL" id="JALJOQ010000008">
    <property type="protein sequence ID" value="KAK9812152.1"/>
    <property type="molecule type" value="Genomic_DNA"/>
</dbReference>
<name>A0AAW1PUK1_9CHLO</name>
<gene>
    <name evidence="2" type="ORF">WJX73_000560</name>
</gene>
<protein>
    <recommendedName>
        <fullName evidence="4">EF-hand domain-containing protein</fullName>
    </recommendedName>
</protein>
<feature type="compositionally biased region" description="Polar residues" evidence="1">
    <location>
        <begin position="242"/>
        <end position="255"/>
    </location>
</feature>
<evidence type="ECO:0008006" key="4">
    <source>
        <dbReference type="Google" id="ProtNLM"/>
    </source>
</evidence>
<dbReference type="GO" id="GO:0005737">
    <property type="term" value="C:cytoplasm"/>
    <property type="evidence" value="ECO:0007669"/>
    <property type="project" value="TreeGrafter"/>
</dbReference>
<dbReference type="InterPro" id="IPR011992">
    <property type="entry name" value="EF-hand-dom_pair"/>
</dbReference>
<dbReference type="PANTHER" id="PTHR16306:SF0">
    <property type="entry name" value="TRANSLIN-ASSOCIATED FACTOR X-INTERACTING PROTEIN 1"/>
    <property type="match status" value="1"/>
</dbReference>
<dbReference type="AlphaFoldDB" id="A0AAW1PUK1"/>
<feature type="region of interest" description="Disordered" evidence="1">
    <location>
        <begin position="284"/>
        <end position="303"/>
    </location>
</feature>
<organism evidence="2 3">
    <name type="scientific">Symbiochloris irregularis</name>
    <dbReference type="NCBI Taxonomy" id="706552"/>
    <lineage>
        <taxon>Eukaryota</taxon>
        <taxon>Viridiplantae</taxon>
        <taxon>Chlorophyta</taxon>
        <taxon>core chlorophytes</taxon>
        <taxon>Trebouxiophyceae</taxon>
        <taxon>Trebouxiales</taxon>
        <taxon>Trebouxiaceae</taxon>
        <taxon>Symbiochloris</taxon>
    </lineage>
</organism>
<dbReference type="Gene3D" id="1.10.238.10">
    <property type="entry name" value="EF-hand"/>
    <property type="match status" value="1"/>
</dbReference>
<feature type="region of interest" description="Disordered" evidence="1">
    <location>
        <begin position="467"/>
        <end position="496"/>
    </location>
</feature>
<evidence type="ECO:0000313" key="2">
    <source>
        <dbReference type="EMBL" id="KAK9812152.1"/>
    </source>
</evidence>
<sequence>MSLALGSPDSAAAQGLYDSVQQTFDGPSRSSAQNWENALEGRKEAILRSGREASAGTADRIASRAAVLEAKQKLLDLAIEGFSAFLLDSGLQKADAALQKVRAFSNQLNDEWCELVHQQKRLLVASSSAKKAQLDTPPPSAQEQLATSLLVVQSNQQALEQAFGKASTAISEQVQCCLEQLSNLNTTPDASEQPADEPTKLPGIASYALNDLQHDTGSAGSGQLLGVTTHSAEGAHAEGSNKAAQQPDSARSVASVSVPLSGGAANHRIRLVAHEDGNLERKISLTVPEDQSQPPSSSVKELSRRQLKDLLADVYASKARTDRRLAKQQQPQETMDQHLASYLAQKFGLRPLVRDWRRNIIASINVHQSGDPEIALYRKILRNEVDEDFGATIMAVWEQAEATLKALVQPNLSADAHTAQENGTKAPPEFRPSPSCLLSEDLVSQLLFQLLSNPQLEQKARDFMAQVPTPQPERRQSRMSSSAESPRGNRSPLGPCTHTLRSVVQAAQWALIQAHETLLAPIVAAFYSVDKGKTGLLSAPQFAEFCRQLNPGISDQEVRVLLSSMMANTEQSVTFSSCASMLAAELKRADSANQTREQLLKSCA</sequence>
<dbReference type="Proteomes" id="UP001465755">
    <property type="component" value="Unassembled WGS sequence"/>
</dbReference>
<feature type="compositionally biased region" description="Polar residues" evidence="1">
    <location>
        <begin position="289"/>
        <end position="300"/>
    </location>
</feature>
<evidence type="ECO:0000313" key="3">
    <source>
        <dbReference type="Proteomes" id="UP001465755"/>
    </source>
</evidence>
<accession>A0AAW1PUK1</accession>
<dbReference type="PANTHER" id="PTHR16306">
    <property type="entry name" value="TRANSLIN-ASSOCIATED FACTOR X-INTERACTING PROTEIN 1"/>
    <property type="match status" value="1"/>
</dbReference>
<evidence type="ECO:0000256" key="1">
    <source>
        <dbReference type="SAM" id="MobiDB-lite"/>
    </source>
</evidence>